<feature type="region of interest" description="Disordered" evidence="1">
    <location>
        <begin position="32"/>
        <end position="51"/>
    </location>
</feature>
<dbReference type="EMBL" id="CADEAL010001114">
    <property type="protein sequence ID" value="CAB1429240.1"/>
    <property type="molecule type" value="Genomic_DNA"/>
</dbReference>
<evidence type="ECO:0000313" key="2">
    <source>
        <dbReference type="EMBL" id="CAB1429240.1"/>
    </source>
</evidence>
<proteinExistence type="predicted"/>
<gene>
    <name evidence="2" type="ORF">PLEPLA_LOCUS17216</name>
</gene>
<feature type="compositionally biased region" description="Basic and acidic residues" evidence="1">
    <location>
        <begin position="151"/>
        <end position="169"/>
    </location>
</feature>
<feature type="region of interest" description="Disordered" evidence="1">
    <location>
        <begin position="116"/>
        <end position="169"/>
    </location>
</feature>
<feature type="region of interest" description="Disordered" evidence="1">
    <location>
        <begin position="63"/>
        <end position="88"/>
    </location>
</feature>
<accession>A0A9N7YF54</accession>
<evidence type="ECO:0000256" key="1">
    <source>
        <dbReference type="SAM" id="MobiDB-lite"/>
    </source>
</evidence>
<comment type="caution">
    <text evidence="2">The sequence shown here is derived from an EMBL/GenBank/DDBJ whole genome shotgun (WGS) entry which is preliminary data.</text>
</comment>
<feature type="compositionally biased region" description="Basic residues" evidence="1">
    <location>
        <begin position="131"/>
        <end position="145"/>
    </location>
</feature>
<feature type="compositionally biased region" description="Polar residues" evidence="1">
    <location>
        <begin position="36"/>
        <end position="51"/>
    </location>
</feature>
<evidence type="ECO:0000313" key="3">
    <source>
        <dbReference type="Proteomes" id="UP001153269"/>
    </source>
</evidence>
<organism evidence="2 3">
    <name type="scientific">Pleuronectes platessa</name>
    <name type="common">European plaice</name>
    <dbReference type="NCBI Taxonomy" id="8262"/>
    <lineage>
        <taxon>Eukaryota</taxon>
        <taxon>Metazoa</taxon>
        <taxon>Chordata</taxon>
        <taxon>Craniata</taxon>
        <taxon>Vertebrata</taxon>
        <taxon>Euteleostomi</taxon>
        <taxon>Actinopterygii</taxon>
        <taxon>Neopterygii</taxon>
        <taxon>Teleostei</taxon>
        <taxon>Neoteleostei</taxon>
        <taxon>Acanthomorphata</taxon>
        <taxon>Carangaria</taxon>
        <taxon>Pleuronectiformes</taxon>
        <taxon>Pleuronectoidei</taxon>
        <taxon>Pleuronectidae</taxon>
        <taxon>Pleuronectes</taxon>
    </lineage>
</organism>
<dbReference type="AlphaFoldDB" id="A0A9N7YF54"/>
<dbReference type="Proteomes" id="UP001153269">
    <property type="component" value="Unassembled WGS sequence"/>
</dbReference>
<keyword evidence="3" id="KW-1185">Reference proteome</keyword>
<name>A0A9N7YF54_PLEPL</name>
<reference evidence="2" key="1">
    <citation type="submission" date="2020-03" db="EMBL/GenBank/DDBJ databases">
        <authorList>
            <person name="Weist P."/>
        </authorList>
    </citation>
    <scope>NUCLEOTIDE SEQUENCE</scope>
</reference>
<protein>
    <submittedName>
        <fullName evidence="2">Uncharacterized protein</fullName>
    </submittedName>
</protein>
<sequence length="169" mass="17750">MAIRGCAETLIGAGGQRDPECALASDAVPVEAATQPDRTQAKSNTVTQQLSPAPGPLCAACGVGPSNRGQGGPQPLARARHNGQTDKPSRVTLMAVGTNQNRFTASAAPRRRYALHNPSPKPLTCSIPPKLRVKQGGKPRFKRGCSSRQKGVAEEKELGGMKNEVKCKS</sequence>